<reference evidence="2 3" key="1">
    <citation type="submission" date="2019-05" db="EMBL/GenBank/DDBJ databases">
        <title>Emergence of the Ug99 lineage of the wheat stem rust pathogen through somatic hybridization.</title>
        <authorList>
            <person name="Li F."/>
            <person name="Upadhyaya N.M."/>
            <person name="Sperschneider J."/>
            <person name="Matny O."/>
            <person name="Nguyen-Phuc H."/>
            <person name="Mago R."/>
            <person name="Raley C."/>
            <person name="Miller M.E."/>
            <person name="Silverstein K.A.T."/>
            <person name="Henningsen E."/>
            <person name="Hirsch C.D."/>
            <person name="Visser B."/>
            <person name="Pretorius Z.A."/>
            <person name="Steffenson B.J."/>
            <person name="Schwessinger B."/>
            <person name="Dodds P.N."/>
            <person name="Figueroa M."/>
        </authorList>
    </citation>
    <scope>NUCLEOTIDE SEQUENCE [LARGE SCALE GENOMIC DNA]</scope>
    <source>
        <strain evidence="2 3">Ug99</strain>
    </source>
</reference>
<accession>A0A5B0P5U6</accession>
<organism evidence="2 3">
    <name type="scientific">Puccinia graminis f. sp. tritici</name>
    <dbReference type="NCBI Taxonomy" id="56615"/>
    <lineage>
        <taxon>Eukaryota</taxon>
        <taxon>Fungi</taxon>
        <taxon>Dikarya</taxon>
        <taxon>Basidiomycota</taxon>
        <taxon>Pucciniomycotina</taxon>
        <taxon>Pucciniomycetes</taxon>
        <taxon>Pucciniales</taxon>
        <taxon>Pucciniaceae</taxon>
        <taxon>Puccinia</taxon>
    </lineage>
</organism>
<dbReference type="Proteomes" id="UP000325313">
    <property type="component" value="Unassembled WGS sequence"/>
</dbReference>
<evidence type="ECO:0000256" key="1">
    <source>
        <dbReference type="SAM" id="MobiDB-lite"/>
    </source>
</evidence>
<gene>
    <name evidence="2" type="ORF">PGTUg99_035827</name>
</gene>
<proteinExistence type="predicted"/>
<dbReference type="AlphaFoldDB" id="A0A5B0P5U6"/>
<feature type="region of interest" description="Disordered" evidence="1">
    <location>
        <begin position="41"/>
        <end position="62"/>
    </location>
</feature>
<evidence type="ECO:0000313" key="2">
    <source>
        <dbReference type="EMBL" id="KAA1095940.1"/>
    </source>
</evidence>
<comment type="caution">
    <text evidence="2">The sequence shown here is derived from an EMBL/GenBank/DDBJ whole genome shotgun (WGS) entry which is preliminary data.</text>
</comment>
<evidence type="ECO:0000313" key="3">
    <source>
        <dbReference type="Proteomes" id="UP000325313"/>
    </source>
</evidence>
<protein>
    <submittedName>
        <fullName evidence="2">Uncharacterized protein</fullName>
    </submittedName>
</protein>
<name>A0A5B0P5U6_PUCGR</name>
<dbReference type="EMBL" id="VDEP01000371">
    <property type="protein sequence ID" value="KAA1095940.1"/>
    <property type="molecule type" value="Genomic_DNA"/>
</dbReference>
<sequence>MGHILIPHSSFPSFRPACKMRVLFCGSDLFFLTILNGLPKETGHSRSSVWSQPAAKPKGDSRKFTEVEELTIPHHSLLWPDSSSVPPPSKLTRPTHWLRKFARTVLVLVLWGSGYVV</sequence>